<dbReference type="Proteomes" id="UP000314294">
    <property type="component" value="Unassembled WGS sequence"/>
</dbReference>
<protein>
    <submittedName>
        <fullName evidence="1">Uncharacterized protein</fullName>
    </submittedName>
</protein>
<keyword evidence="2" id="KW-1185">Reference proteome</keyword>
<comment type="caution">
    <text evidence="1">The sequence shown here is derived from an EMBL/GenBank/DDBJ whole genome shotgun (WGS) entry which is preliminary data.</text>
</comment>
<reference evidence="1 2" key="1">
    <citation type="submission" date="2019-03" db="EMBL/GenBank/DDBJ databases">
        <title>First draft genome of Liparis tanakae, snailfish: a comprehensive survey of snailfish specific genes.</title>
        <authorList>
            <person name="Kim W."/>
            <person name="Song I."/>
            <person name="Jeong J.-H."/>
            <person name="Kim D."/>
            <person name="Kim S."/>
            <person name="Ryu S."/>
            <person name="Song J.Y."/>
            <person name="Lee S.K."/>
        </authorList>
    </citation>
    <scope>NUCLEOTIDE SEQUENCE [LARGE SCALE GENOMIC DNA]</scope>
    <source>
        <tissue evidence="1">Muscle</tissue>
    </source>
</reference>
<accession>A0A4Z2J3M9</accession>
<organism evidence="1 2">
    <name type="scientific">Liparis tanakae</name>
    <name type="common">Tanaka's snailfish</name>
    <dbReference type="NCBI Taxonomy" id="230148"/>
    <lineage>
        <taxon>Eukaryota</taxon>
        <taxon>Metazoa</taxon>
        <taxon>Chordata</taxon>
        <taxon>Craniata</taxon>
        <taxon>Vertebrata</taxon>
        <taxon>Euteleostomi</taxon>
        <taxon>Actinopterygii</taxon>
        <taxon>Neopterygii</taxon>
        <taxon>Teleostei</taxon>
        <taxon>Neoteleostei</taxon>
        <taxon>Acanthomorphata</taxon>
        <taxon>Eupercaria</taxon>
        <taxon>Perciformes</taxon>
        <taxon>Cottioidei</taxon>
        <taxon>Cottales</taxon>
        <taxon>Liparidae</taxon>
        <taxon>Liparis</taxon>
    </lineage>
</organism>
<evidence type="ECO:0000313" key="2">
    <source>
        <dbReference type="Proteomes" id="UP000314294"/>
    </source>
</evidence>
<sequence>MGADLEADNPQALILLPCGRFPGNPFPVAGDGAVKPEELCQDNVAKNDSAFVSNTNQLQEVTLQGDKPSPPHLHIHLMRVSKHPVPNQVALAVTCRCDMADGRSSGRRGKYFCPHGESPGLQVETVLDLITENPEIGRNSTPQSLEARFSADCRSSGAYESHGLHSGTQHTRWQIHRRGSNSGEEAHDGFKAAWMTCVPQSLQNDDHTRCRGAKPTCLEMGSSTAVASPLYMAALSLQKLAYLSEVTDLFKLIDPFCGLHSQLERTQHPSHDVDGSVRNLSRGADVVHVSGDIVKHEGFDQLGSNTLDKTQRKMKMNMPWKVLAMVNR</sequence>
<dbReference type="EMBL" id="SRLO01000029">
    <property type="protein sequence ID" value="TNN84052.1"/>
    <property type="molecule type" value="Genomic_DNA"/>
</dbReference>
<name>A0A4Z2J3M9_9TELE</name>
<proteinExistence type="predicted"/>
<gene>
    <name evidence="1" type="ORF">EYF80_005658</name>
</gene>
<evidence type="ECO:0000313" key="1">
    <source>
        <dbReference type="EMBL" id="TNN84052.1"/>
    </source>
</evidence>
<dbReference type="AlphaFoldDB" id="A0A4Z2J3M9"/>